<dbReference type="EMBL" id="KV875767">
    <property type="protein sequence ID" value="RZR72860.1"/>
    <property type="molecule type" value="Genomic_DNA"/>
</dbReference>
<dbReference type="Proteomes" id="UP000290560">
    <property type="component" value="Unassembled WGS sequence"/>
</dbReference>
<organism evidence="1">
    <name type="scientific">Ensete ventricosum</name>
    <name type="common">Abyssinian banana</name>
    <name type="synonym">Musa ensete</name>
    <dbReference type="NCBI Taxonomy" id="4639"/>
    <lineage>
        <taxon>Eukaryota</taxon>
        <taxon>Viridiplantae</taxon>
        <taxon>Streptophyta</taxon>
        <taxon>Embryophyta</taxon>
        <taxon>Tracheophyta</taxon>
        <taxon>Spermatophyta</taxon>
        <taxon>Magnoliopsida</taxon>
        <taxon>Liliopsida</taxon>
        <taxon>Zingiberales</taxon>
        <taxon>Musaceae</taxon>
        <taxon>Ensete</taxon>
    </lineage>
</organism>
<reference evidence="1" key="1">
    <citation type="journal article" date="2018" name="Data Brief">
        <title>Genome sequence data from 17 accessions of Ensete ventricosum, a staple food crop for millions in Ethiopia.</title>
        <authorList>
            <person name="Yemataw Z."/>
            <person name="Muzemil S."/>
            <person name="Ambachew D."/>
            <person name="Tripathi L."/>
            <person name="Tesfaye K."/>
            <person name="Chala A."/>
            <person name="Farbos A."/>
            <person name="O'Neill P."/>
            <person name="Moore K."/>
            <person name="Grant M."/>
            <person name="Studholme D.J."/>
        </authorList>
    </citation>
    <scope>NUCLEOTIDE SEQUENCE [LARGE SCALE GENOMIC DNA]</scope>
    <source>
        <tissue evidence="1">Leaf</tissue>
    </source>
</reference>
<protein>
    <submittedName>
        <fullName evidence="1">Uncharacterized protein</fullName>
    </submittedName>
</protein>
<accession>A0A444FJD7</accession>
<proteinExistence type="predicted"/>
<dbReference type="AlphaFoldDB" id="A0A444FJD7"/>
<evidence type="ECO:0000313" key="1">
    <source>
        <dbReference type="EMBL" id="RZR72860.1"/>
    </source>
</evidence>
<dbReference type="PANTHER" id="PTHR47087:SF1">
    <property type="entry name" value="METHIONINE S-METHYLTRANSFERASE"/>
    <property type="match status" value="1"/>
</dbReference>
<dbReference type="PANTHER" id="PTHR47087">
    <property type="entry name" value="METHIONINE S-METHYLTRANSFERASE"/>
    <property type="match status" value="1"/>
</dbReference>
<sequence length="235" mass="26502">MCPLLSFAIVRTHHRHSRAPSSFSRGDLGAREKIPCSVAHHVRRRIKARRWYHDVDSYVGGLTGSTAGIESNSVGAAPLSSGVVPPRWGLHTERWRVLGVHVVRPHPRWVTLVASSGHRKRGEMAMEMEMEGFLRECERSGDAAYAALKSILEKLENPATRSDARVFLARVQQRFHAKDDADRCFRTYHFRIHDVLLHDFQGRGFPPISVLLPLPSPLSIVTLPFLIVFGIYLLT</sequence>
<name>A0A444FJD7_ENSVE</name>
<gene>
    <name evidence="1" type="ORF">BHM03_00017998</name>
</gene>